<dbReference type="Pfam" id="PF01555">
    <property type="entry name" value="N6_N4_Mtase"/>
    <property type="match status" value="1"/>
</dbReference>
<dbReference type="InterPro" id="IPR036086">
    <property type="entry name" value="ParB/Sulfiredoxin_sf"/>
</dbReference>
<reference evidence="5" key="1">
    <citation type="submission" date="2023-04" db="EMBL/GenBank/DDBJ databases">
        <title>The human skin virome in hidradenitis suppurativa patients.</title>
        <authorList>
            <person name="Jansen D."/>
        </authorList>
    </citation>
    <scope>NUCLEOTIDE SEQUENCE</scope>
    <source>
        <strain evidence="5">VC3_JansenPhageJ</strain>
    </source>
</reference>
<sequence>MEIINKSIYDIIDYDDNPRYNDEAVDYVKESIKEFGFKVPIIIDENDVIIAGHTRKKAALEIGIKEVPVIVADDLTPQQVDAFRLADNKVAEFSEWDEDLLMSELNKLDDLDMSAFGFEDMELDLEDTEIEEEEIEEDEVVEIPEEPKSKFGQIYQLGNHRLMCGDSTSDEDVSKLMNGQQASLVFTDPPYGAKKQKDGVLNDNLNYDSLLEFNKLWIPLSFKYLKENGSWYCWGLDQPLMDIYTEILKPKIKNNEIVFKNLITWDKGSGQGQNSDALTKYATADEKCLFVAGDVDSMPNNFYEGYRPILNALKEQAEKVGLGSKKYKEIIGTQMYSHYFSDSQFSLIPREVFAKLKKYYGEAWELTWEELSRMINKDTPGHNDYVEEYRMKRSYFNNTHDNMNNVWHINRIVSGTEEYRDKGQHVTPKPLALCSRGIKSSSKEQEIVLDLFGGSGSVLIASELNNRSCYTMEYQPQYIDAIIERWERRTGRKAELLNG</sequence>
<dbReference type="InterPro" id="IPR001091">
    <property type="entry name" value="RM_Methyltransferase"/>
</dbReference>
<dbReference type="GO" id="GO:0008170">
    <property type="term" value="F:N-methyltransferase activity"/>
    <property type="evidence" value="ECO:0007669"/>
    <property type="project" value="InterPro"/>
</dbReference>
<dbReference type="Gene3D" id="3.40.50.150">
    <property type="entry name" value="Vaccinia Virus protein VP39"/>
    <property type="match status" value="1"/>
</dbReference>
<dbReference type="GO" id="GO:0007059">
    <property type="term" value="P:chromosome segregation"/>
    <property type="evidence" value="ECO:0007669"/>
    <property type="project" value="TreeGrafter"/>
</dbReference>
<dbReference type="PANTHER" id="PTHR33375:SF1">
    <property type="entry name" value="CHROMOSOME-PARTITIONING PROTEIN PARB-RELATED"/>
    <property type="match status" value="1"/>
</dbReference>
<dbReference type="SUPFAM" id="SSF53335">
    <property type="entry name" value="S-adenosyl-L-methionine-dependent methyltransferases"/>
    <property type="match status" value="1"/>
</dbReference>
<evidence type="ECO:0000256" key="3">
    <source>
        <dbReference type="ARBA" id="ARBA00022679"/>
    </source>
</evidence>
<accession>A0AA50ACM6</accession>
<dbReference type="PRINTS" id="PR00508">
    <property type="entry name" value="S21N4MTFRASE"/>
</dbReference>
<evidence type="ECO:0000256" key="1">
    <source>
        <dbReference type="ARBA" id="ARBA00006594"/>
    </source>
</evidence>
<dbReference type="InterPro" id="IPR015840">
    <property type="entry name" value="DNA_MeTrfase_ParB"/>
</dbReference>
<dbReference type="GO" id="GO:0032259">
    <property type="term" value="P:methylation"/>
    <property type="evidence" value="ECO:0007669"/>
    <property type="project" value="UniProtKB-KW"/>
</dbReference>
<proteinExistence type="inferred from homology"/>
<dbReference type="PROSITE" id="PS00092">
    <property type="entry name" value="N6_MTASE"/>
    <property type="match status" value="1"/>
</dbReference>
<dbReference type="PANTHER" id="PTHR33375">
    <property type="entry name" value="CHROMOSOME-PARTITIONING PROTEIN PARB-RELATED"/>
    <property type="match status" value="1"/>
</dbReference>
<keyword evidence="3" id="KW-0808">Transferase</keyword>
<dbReference type="InterPro" id="IPR003115">
    <property type="entry name" value="ParB_N"/>
</dbReference>
<organism evidence="5">
    <name type="scientific">Staphylococcus phage HS13</name>
    <dbReference type="NCBI Taxonomy" id="3056403"/>
    <lineage>
        <taxon>Viruses</taxon>
    </lineage>
</organism>
<dbReference type="InterPro" id="IPR050336">
    <property type="entry name" value="Chromosome_partition/occlusion"/>
</dbReference>
<dbReference type="SUPFAM" id="SSF110849">
    <property type="entry name" value="ParB/Sulfiredoxin"/>
    <property type="match status" value="1"/>
</dbReference>
<dbReference type="SMART" id="SM00470">
    <property type="entry name" value="ParB"/>
    <property type="match status" value="1"/>
</dbReference>
<feature type="domain" description="ParB-like N-terminal" evidence="4">
    <location>
        <begin position="4"/>
        <end position="89"/>
    </location>
</feature>
<dbReference type="InterPro" id="IPR029063">
    <property type="entry name" value="SAM-dependent_MTases_sf"/>
</dbReference>
<keyword evidence="2" id="KW-0489">Methyltransferase</keyword>
<evidence type="ECO:0000256" key="2">
    <source>
        <dbReference type="ARBA" id="ARBA00022603"/>
    </source>
</evidence>
<dbReference type="EMBL" id="OQ890321">
    <property type="protein sequence ID" value="WLJ26031.1"/>
    <property type="molecule type" value="Genomic_DNA"/>
</dbReference>
<dbReference type="PIRSF" id="PIRSF036758">
    <property type="entry name" value="Aden_M_ParB"/>
    <property type="match status" value="1"/>
</dbReference>
<dbReference type="GO" id="GO:0045881">
    <property type="term" value="P:positive regulation of sporulation resulting in formation of a cellular spore"/>
    <property type="evidence" value="ECO:0007669"/>
    <property type="project" value="TreeGrafter"/>
</dbReference>
<name>A0AA50ACM6_9VIRU</name>
<dbReference type="InterPro" id="IPR002052">
    <property type="entry name" value="DNA_methylase_N6_adenine_CS"/>
</dbReference>
<dbReference type="InterPro" id="IPR002941">
    <property type="entry name" value="DNA_methylase_N4/N6"/>
</dbReference>
<evidence type="ECO:0000313" key="5">
    <source>
        <dbReference type="EMBL" id="WLJ26031.1"/>
    </source>
</evidence>
<dbReference type="CDD" id="cd16402">
    <property type="entry name" value="ParB_N_like_MT"/>
    <property type="match status" value="1"/>
</dbReference>
<protein>
    <submittedName>
        <fullName evidence="5">ParB protein</fullName>
    </submittedName>
</protein>
<evidence type="ECO:0000259" key="4">
    <source>
        <dbReference type="SMART" id="SM00470"/>
    </source>
</evidence>
<dbReference type="GO" id="GO:0003677">
    <property type="term" value="F:DNA binding"/>
    <property type="evidence" value="ECO:0007669"/>
    <property type="project" value="InterPro"/>
</dbReference>
<dbReference type="Pfam" id="PF02195">
    <property type="entry name" value="ParB_N"/>
    <property type="match status" value="1"/>
</dbReference>
<dbReference type="Gene3D" id="3.90.1530.10">
    <property type="entry name" value="Conserved hypothetical protein from pyrococcus furiosus pfu- 392566-001, ParB domain"/>
    <property type="match status" value="1"/>
</dbReference>
<comment type="similarity">
    <text evidence="1">Belongs to the N(4)/N(6)-methyltransferase family.</text>
</comment>